<comment type="caution">
    <text evidence="3">The sequence shown here is derived from an EMBL/GenBank/DDBJ whole genome shotgun (WGS) entry which is preliminary data.</text>
</comment>
<feature type="domain" description="Serine aminopeptidase S33" evidence="2">
    <location>
        <begin position="54"/>
        <end position="243"/>
    </location>
</feature>
<protein>
    <submittedName>
        <fullName evidence="3">Pimeloyl-ACP methyl ester carboxylesterase</fullName>
    </submittedName>
</protein>
<dbReference type="SUPFAM" id="SSF53474">
    <property type="entry name" value="alpha/beta-Hydrolases"/>
    <property type="match status" value="1"/>
</dbReference>
<dbReference type="Pfam" id="PF12146">
    <property type="entry name" value="Hydrolase_4"/>
    <property type="match status" value="1"/>
</dbReference>
<reference evidence="3 4" key="1">
    <citation type="submission" date="2020-08" db="EMBL/GenBank/DDBJ databases">
        <title>Genomic Encyclopedia of Type Strains, Phase IV (KMG-V): Genome sequencing to study the core and pangenomes of soil and plant-associated prokaryotes.</title>
        <authorList>
            <person name="Whitman W."/>
        </authorList>
    </citation>
    <scope>NUCLEOTIDE SEQUENCE [LARGE SCALE GENOMIC DNA]</scope>
    <source>
        <strain evidence="3 4">JPY158</strain>
    </source>
</reference>
<proteinExistence type="predicted"/>
<dbReference type="RefSeq" id="WP_184128464.1">
    <property type="nucleotide sequence ID" value="NZ_JACHDD010000001.1"/>
</dbReference>
<sequence length="290" mass="30901">MSTWVLLRGLTRETRHWGRLPAALRESLGQIPDRSSCGQTTTATSNATTTTGVRLLLLDLPGNGEYVLRRAPASVAGIVAFVRQAAHEMGVPGPYNVIAMSLGGMVATDWAQRHPGEIERLVLINTSMRPFSRMHERLRPSAWPGLLGVAAHWGDAADAESGIHRLTCNNLDTLAADLAAWTTIRRSAPVSRANALRQLWAAARFRAAPAAPACALLVLSSAADGLVNPVCSAKLAAAWGAPHREHPWAGHDLPHDDPAWTAAQIRAWLTQRAEDSDAATPGPASAKPAS</sequence>
<gene>
    <name evidence="3" type="ORF">HDG40_000574</name>
</gene>
<dbReference type="AlphaFoldDB" id="A0A7W8Q310"/>
<dbReference type="InterPro" id="IPR022742">
    <property type="entry name" value="Hydrolase_4"/>
</dbReference>
<dbReference type="EMBL" id="JACHDD010000001">
    <property type="protein sequence ID" value="MBB5422433.1"/>
    <property type="molecule type" value="Genomic_DNA"/>
</dbReference>
<accession>A0A7W8Q310</accession>
<feature type="region of interest" description="Disordered" evidence="1">
    <location>
        <begin position="271"/>
        <end position="290"/>
    </location>
</feature>
<dbReference type="Proteomes" id="UP000592780">
    <property type="component" value="Unassembled WGS sequence"/>
</dbReference>
<dbReference type="InterPro" id="IPR029058">
    <property type="entry name" value="AB_hydrolase_fold"/>
</dbReference>
<organism evidence="3 4">
    <name type="scientific">Paraburkholderia atlantica</name>
    <dbReference type="NCBI Taxonomy" id="2654982"/>
    <lineage>
        <taxon>Bacteria</taxon>
        <taxon>Pseudomonadati</taxon>
        <taxon>Pseudomonadota</taxon>
        <taxon>Betaproteobacteria</taxon>
        <taxon>Burkholderiales</taxon>
        <taxon>Burkholderiaceae</taxon>
        <taxon>Paraburkholderia</taxon>
    </lineage>
</organism>
<dbReference type="Gene3D" id="3.40.50.1820">
    <property type="entry name" value="alpha/beta hydrolase"/>
    <property type="match status" value="1"/>
</dbReference>
<keyword evidence="4" id="KW-1185">Reference proteome</keyword>
<evidence type="ECO:0000256" key="1">
    <source>
        <dbReference type="SAM" id="MobiDB-lite"/>
    </source>
</evidence>
<evidence type="ECO:0000313" key="4">
    <source>
        <dbReference type="Proteomes" id="UP000592780"/>
    </source>
</evidence>
<evidence type="ECO:0000259" key="2">
    <source>
        <dbReference type="Pfam" id="PF12146"/>
    </source>
</evidence>
<evidence type="ECO:0000313" key="3">
    <source>
        <dbReference type="EMBL" id="MBB5422433.1"/>
    </source>
</evidence>
<name>A0A7W8Q310_PARAM</name>